<dbReference type="Proteomes" id="UP000695000">
    <property type="component" value="Unplaced"/>
</dbReference>
<dbReference type="RefSeq" id="XP_017778776.1">
    <property type="nucleotide sequence ID" value="XM_017923287.1"/>
</dbReference>
<comment type="subcellular location">
    <subcellularLocation>
        <location evidence="1">Nucleus</location>
    </subcellularLocation>
</comment>
<dbReference type="Gene3D" id="3.30.160.60">
    <property type="entry name" value="Classic Zinc Finger"/>
    <property type="match status" value="2"/>
</dbReference>
<keyword evidence="6" id="KW-0862">Zinc</keyword>
<dbReference type="InterPro" id="IPR013087">
    <property type="entry name" value="Znf_C2H2_type"/>
</dbReference>
<accession>A0ABM1MW26</accession>
<evidence type="ECO:0000256" key="8">
    <source>
        <dbReference type="ARBA" id="ARBA00023125"/>
    </source>
</evidence>
<evidence type="ECO:0000256" key="12">
    <source>
        <dbReference type="PROSITE-ProRule" id="PRU00042"/>
    </source>
</evidence>
<evidence type="ECO:0000256" key="7">
    <source>
        <dbReference type="ARBA" id="ARBA00023015"/>
    </source>
</evidence>
<organism evidence="16 17">
    <name type="scientific">Nicrophorus vespilloides</name>
    <name type="common">Boreal carrion beetle</name>
    <dbReference type="NCBI Taxonomy" id="110193"/>
    <lineage>
        <taxon>Eukaryota</taxon>
        <taxon>Metazoa</taxon>
        <taxon>Ecdysozoa</taxon>
        <taxon>Arthropoda</taxon>
        <taxon>Hexapoda</taxon>
        <taxon>Insecta</taxon>
        <taxon>Pterygota</taxon>
        <taxon>Neoptera</taxon>
        <taxon>Endopterygota</taxon>
        <taxon>Coleoptera</taxon>
        <taxon>Polyphaga</taxon>
        <taxon>Staphyliniformia</taxon>
        <taxon>Silphidae</taxon>
        <taxon>Nicrophorinae</taxon>
        <taxon>Nicrophorus</taxon>
    </lineage>
</organism>
<evidence type="ECO:0000313" key="17">
    <source>
        <dbReference type="RefSeq" id="XP_017778776.1"/>
    </source>
</evidence>
<feature type="region of interest" description="Disordered" evidence="13">
    <location>
        <begin position="1"/>
        <end position="88"/>
    </location>
</feature>
<keyword evidence="7" id="KW-0805">Transcription regulation</keyword>
<evidence type="ECO:0000256" key="11">
    <source>
        <dbReference type="ARBA" id="ARBA00023242"/>
    </source>
</evidence>
<dbReference type="Pfam" id="PF25445">
    <property type="entry name" value="CCHC_ZFPM2"/>
    <property type="match status" value="1"/>
</dbReference>
<gene>
    <name evidence="17" type="primary">LOC108564288</name>
</gene>
<evidence type="ECO:0000259" key="15">
    <source>
        <dbReference type="PROSITE" id="PS51810"/>
    </source>
</evidence>
<evidence type="ECO:0000256" key="4">
    <source>
        <dbReference type="ARBA" id="ARBA00022737"/>
    </source>
</evidence>
<evidence type="ECO:0000256" key="13">
    <source>
        <dbReference type="SAM" id="MobiDB-lite"/>
    </source>
</evidence>
<keyword evidence="16" id="KW-1185">Reference proteome</keyword>
<dbReference type="InterPro" id="IPR039746">
    <property type="entry name" value="FOG"/>
</dbReference>
<name>A0ABM1MW26_NICVS</name>
<feature type="domain" description="CCHC FOG-type" evidence="15">
    <location>
        <begin position="627"/>
        <end position="660"/>
    </location>
</feature>
<evidence type="ECO:0000256" key="1">
    <source>
        <dbReference type="ARBA" id="ARBA00004123"/>
    </source>
</evidence>
<evidence type="ECO:0000313" key="16">
    <source>
        <dbReference type="Proteomes" id="UP000695000"/>
    </source>
</evidence>
<feature type="domain" description="C2H2-type" evidence="14">
    <location>
        <begin position="226"/>
        <end position="253"/>
    </location>
</feature>
<keyword evidence="10" id="KW-0804">Transcription</keyword>
<dbReference type="InterPro" id="IPR034731">
    <property type="entry name" value="Znf_CCHC_FOG"/>
</dbReference>
<dbReference type="PROSITE" id="PS50157">
    <property type="entry name" value="ZINC_FINGER_C2H2_2"/>
    <property type="match status" value="2"/>
</dbReference>
<keyword evidence="3" id="KW-0479">Metal-binding</keyword>
<keyword evidence="8" id="KW-0238">DNA-binding</keyword>
<feature type="domain" description="CCHC FOG-type" evidence="15">
    <location>
        <begin position="155"/>
        <end position="188"/>
    </location>
</feature>
<dbReference type="GeneID" id="108564288"/>
<evidence type="ECO:0000256" key="5">
    <source>
        <dbReference type="ARBA" id="ARBA00022771"/>
    </source>
</evidence>
<feature type="region of interest" description="Disordered" evidence="13">
    <location>
        <begin position="188"/>
        <end position="225"/>
    </location>
</feature>
<dbReference type="InterPro" id="IPR059121">
    <property type="entry name" value="CCHC_ZFPM2-like"/>
</dbReference>
<evidence type="ECO:0000256" key="6">
    <source>
        <dbReference type="ARBA" id="ARBA00022833"/>
    </source>
</evidence>
<feature type="compositionally biased region" description="Polar residues" evidence="13">
    <location>
        <begin position="494"/>
        <end position="503"/>
    </location>
</feature>
<evidence type="ECO:0000256" key="10">
    <source>
        <dbReference type="ARBA" id="ARBA00023163"/>
    </source>
</evidence>
<dbReference type="SUPFAM" id="SSF57667">
    <property type="entry name" value="beta-beta-alpha zinc fingers"/>
    <property type="match status" value="6"/>
</dbReference>
<feature type="domain" description="CCHC FOG-type" evidence="15">
    <location>
        <begin position="888"/>
        <end position="921"/>
    </location>
</feature>
<feature type="region of interest" description="Disordered" evidence="13">
    <location>
        <begin position="433"/>
        <end position="528"/>
    </location>
</feature>
<feature type="compositionally biased region" description="Polar residues" evidence="13">
    <location>
        <begin position="477"/>
        <end position="486"/>
    </location>
</feature>
<protein>
    <submittedName>
        <fullName evidence="17">Zinc finger protein ush isoform X1</fullName>
    </submittedName>
</protein>
<dbReference type="PANTHER" id="PTHR12958:SF3">
    <property type="entry name" value="ZINC FINGER PROTEIN USH"/>
    <property type="match status" value="1"/>
</dbReference>
<keyword evidence="2" id="KW-0678">Repressor</keyword>
<feature type="compositionally biased region" description="Basic and acidic residues" evidence="13">
    <location>
        <begin position="452"/>
        <end position="465"/>
    </location>
</feature>
<feature type="compositionally biased region" description="Polar residues" evidence="13">
    <location>
        <begin position="198"/>
        <end position="216"/>
    </location>
</feature>
<evidence type="ECO:0000256" key="2">
    <source>
        <dbReference type="ARBA" id="ARBA00022491"/>
    </source>
</evidence>
<feature type="compositionally biased region" description="Low complexity" evidence="13">
    <location>
        <begin position="43"/>
        <end position="59"/>
    </location>
</feature>
<feature type="compositionally biased region" description="Low complexity" evidence="13">
    <location>
        <begin position="305"/>
        <end position="328"/>
    </location>
</feature>
<proteinExistence type="predicted"/>
<evidence type="ECO:0000256" key="3">
    <source>
        <dbReference type="ARBA" id="ARBA00022723"/>
    </source>
</evidence>
<feature type="domain" description="CCHC FOG-type" evidence="15">
    <location>
        <begin position="265"/>
        <end position="298"/>
    </location>
</feature>
<reference evidence="17" key="1">
    <citation type="submission" date="2025-08" db="UniProtKB">
        <authorList>
            <consortium name="RefSeq"/>
        </authorList>
    </citation>
    <scope>IDENTIFICATION</scope>
    <source>
        <tissue evidence="17">Whole Larva</tissue>
    </source>
</reference>
<dbReference type="InterPro" id="IPR036236">
    <property type="entry name" value="Znf_C2H2_sf"/>
</dbReference>
<keyword evidence="11" id="KW-0539">Nucleus</keyword>
<feature type="domain" description="CCHC FOG-type" evidence="15">
    <location>
        <begin position="568"/>
        <end position="601"/>
    </location>
</feature>
<keyword evidence="4" id="KW-0677">Repeat</keyword>
<dbReference type="PROSITE" id="PS51810">
    <property type="entry name" value="ZF_CCHC_FOG"/>
    <property type="match status" value="5"/>
</dbReference>
<evidence type="ECO:0000256" key="9">
    <source>
        <dbReference type="ARBA" id="ARBA00023159"/>
    </source>
</evidence>
<feature type="compositionally biased region" description="Low complexity" evidence="13">
    <location>
        <begin position="608"/>
        <end position="623"/>
    </location>
</feature>
<feature type="domain" description="C2H2-type" evidence="14">
    <location>
        <begin position="161"/>
        <end position="191"/>
    </location>
</feature>
<dbReference type="SMART" id="SM00355">
    <property type="entry name" value="ZnF_C2H2"/>
    <property type="match status" value="9"/>
</dbReference>
<sequence>MSRRKQSNPKPLKSDPHEKIAAGRDFPEEAENLKKGEDEEWGSDASAMETESASATEPETPVDKKPQLPSSPADQQEEPAPKVSEDVSTPRIRLKTNLATDPALQSQAVALKQEHENSILSAEYLASLRGFLLPQKALALAENRGVADVQDVSRQQSIPIFFCQPCGIRFSSLSTLEAHQTYYCSHRNKSAEGDDNKSTNGEPNSNQSDQDQSENASKAPRTGKQYTCSHCSYSADKKVSLNRHMRMHTVSPSPSVAVVPNGEINPDTQDRYCAECDIRFSSLKTYRAHKSHYCSSRHMVKQATTGAAPSSSSKAASSCTSGSTPTSPVDTCRSPQSPTPPSIPTQQPFFALPTDPIIIVPYSLIRSASLLPGNLPNISGMPTPNTPCFLFPNGTLQPMTQALQAASTPATEVLKSANKSKELSIKDSSAPLDLTVRKTPSPQDLVIDEQEKENVKRTPTPEKIECVPSLGSPPTTPVSQTGTSPSPKRKLDQLESSSRSNSPRLARITPKDDRLQPSPETNNASPYGISAPLHPFLLRAGTLSLLPPEFQMRLAADIPPIQTTPQVLVKQGVSKCKECNIVFCKHENYIIHKKHYCSARLQDDDGSKTSGSPPASPGSVGTTSPAAAQYQQLICMACGIKFTSIDNLNAHQAYYCLKRNDLEVRRCGKCRVIADPGHQCVQNIPISGWKCPCCDVVSATASAAQRHMESHAGVKAFRCTICRYKGNTLRGMRTHIRVHFDKRSPDLQEEKYISYILEDDGTNVVEVNVAQSTSVPGVIDDRAISPSSEGRVEPLHHCALCTYSSVYKANVIRHTKLVHNANDSPTNGIEEKPARSPNSVEEEEIVVKKEAIEPEVIIAPVEEPIKQELIDDQMKTIAYSDAEILQEASKIGPKYCKSCDISFNYYKSFIAHKKFYCSSHVGEVTTTSTNNNNAPARPAEASVL</sequence>
<feature type="region of interest" description="Disordered" evidence="13">
    <location>
        <begin position="602"/>
        <end position="623"/>
    </location>
</feature>
<feature type="compositionally biased region" description="Basic and acidic residues" evidence="13">
    <location>
        <begin position="12"/>
        <end position="37"/>
    </location>
</feature>
<feature type="region of interest" description="Disordered" evidence="13">
    <location>
        <begin position="305"/>
        <end position="348"/>
    </location>
</feature>
<keyword evidence="5 12" id="KW-0863">Zinc-finger</keyword>
<dbReference type="PANTHER" id="PTHR12958">
    <property type="entry name" value="FRIEND OF GATA2-RELATED"/>
    <property type="match status" value="1"/>
</dbReference>
<keyword evidence="9" id="KW-0010">Activator</keyword>
<evidence type="ECO:0000259" key="14">
    <source>
        <dbReference type="PROSITE" id="PS50157"/>
    </source>
</evidence>